<feature type="coiled-coil region" evidence="1">
    <location>
        <begin position="273"/>
        <end position="300"/>
    </location>
</feature>
<reference evidence="2 3" key="1">
    <citation type="submission" date="2024-04" db="EMBL/GenBank/DDBJ databases">
        <title>Tritrichomonas musculus Genome.</title>
        <authorList>
            <person name="Alves-Ferreira E."/>
            <person name="Grigg M."/>
            <person name="Lorenzi H."/>
            <person name="Galac M."/>
        </authorList>
    </citation>
    <scope>NUCLEOTIDE SEQUENCE [LARGE SCALE GENOMIC DNA]</scope>
    <source>
        <strain evidence="2 3">EAF2021</strain>
    </source>
</reference>
<gene>
    <name evidence="2" type="ORF">M9Y10_041610</name>
</gene>
<evidence type="ECO:0000313" key="3">
    <source>
        <dbReference type="Proteomes" id="UP001470230"/>
    </source>
</evidence>
<keyword evidence="3" id="KW-1185">Reference proteome</keyword>
<dbReference type="Proteomes" id="UP001470230">
    <property type="component" value="Unassembled WGS sequence"/>
</dbReference>
<accession>A0ABR2K4Y0</accession>
<keyword evidence="1" id="KW-0175">Coiled coil</keyword>
<dbReference type="EMBL" id="JAPFFF010000007">
    <property type="protein sequence ID" value="KAK8886150.1"/>
    <property type="molecule type" value="Genomic_DNA"/>
</dbReference>
<sequence length="387" mass="45652">MTLYDLSLLEEIRPSKDALINERLIDFDITTDSHHLNGLKDKESQLQKKYQSQQDSLQKKKDENLILLDQVKSYRNDENYNPNGGDFFHRLRSFEAEHERVVSEISNLNDTITNLRNQIGVARARKKTLTQKINDLREKLNSANDRKRHFVALLDEITESHDTMTQSVEDLENQCELIKSRIKKKAEELKKISPQDTATMTIQKRALENEFKEKQAYLIDLKNKEKQQKSRMAVTLKKRKNLIKNQTSPINWMSERVSYIAKIKKAREEKMSLQKFEKSNQRLTEITEKQKDEYNFTEEEIKYALIAEKKTFVFVKSQFYKDTMDTEKEYTEELQQQLDEINESIAQIQKFRNSTLALLKKQEEVVSIGDRISILTDELTDIRSNIM</sequence>
<dbReference type="Gene3D" id="1.10.287.1490">
    <property type="match status" value="1"/>
</dbReference>
<evidence type="ECO:0000313" key="2">
    <source>
        <dbReference type="EMBL" id="KAK8886150.1"/>
    </source>
</evidence>
<evidence type="ECO:0000256" key="1">
    <source>
        <dbReference type="SAM" id="Coils"/>
    </source>
</evidence>
<protein>
    <recommendedName>
        <fullName evidence="4">DUF4201 domain-containing protein</fullName>
    </recommendedName>
</protein>
<name>A0ABR2K4Y0_9EUKA</name>
<organism evidence="2 3">
    <name type="scientific">Tritrichomonas musculus</name>
    <dbReference type="NCBI Taxonomy" id="1915356"/>
    <lineage>
        <taxon>Eukaryota</taxon>
        <taxon>Metamonada</taxon>
        <taxon>Parabasalia</taxon>
        <taxon>Tritrichomonadida</taxon>
        <taxon>Tritrichomonadidae</taxon>
        <taxon>Tritrichomonas</taxon>
    </lineage>
</organism>
<evidence type="ECO:0008006" key="4">
    <source>
        <dbReference type="Google" id="ProtNLM"/>
    </source>
</evidence>
<feature type="coiled-coil region" evidence="1">
    <location>
        <begin position="36"/>
        <end position="63"/>
    </location>
</feature>
<feature type="coiled-coil region" evidence="1">
    <location>
        <begin position="91"/>
        <end position="227"/>
    </location>
</feature>
<proteinExistence type="predicted"/>
<feature type="coiled-coil region" evidence="1">
    <location>
        <begin position="324"/>
        <end position="354"/>
    </location>
</feature>
<comment type="caution">
    <text evidence="2">The sequence shown here is derived from an EMBL/GenBank/DDBJ whole genome shotgun (WGS) entry which is preliminary data.</text>
</comment>